<feature type="transmembrane region" description="Helical" evidence="1">
    <location>
        <begin position="6"/>
        <end position="25"/>
    </location>
</feature>
<sequence>MLIYRAISFGMLTLSVSSLIGNICLEVNIDNDDKIALGLYPPRTAIAVVVTVNFILRN</sequence>
<evidence type="ECO:0000313" key="3">
    <source>
        <dbReference type="Proteomes" id="UP000030649"/>
    </source>
</evidence>
<keyword evidence="1" id="KW-0472">Membrane</keyword>
<feature type="transmembrane region" description="Helical" evidence="1">
    <location>
        <begin position="37"/>
        <end position="56"/>
    </location>
</feature>
<keyword evidence="1" id="KW-1133">Transmembrane helix</keyword>
<gene>
    <name evidence="2" type="ORF">J07HQW1_03530</name>
</gene>
<dbReference type="Proteomes" id="UP000030649">
    <property type="component" value="Unassembled WGS sequence"/>
</dbReference>
<dbReference type="HOGENOM" id="CLU_2968416_0_0_2"/>
<reference evidence="2 3" key="1">
    <citation type="journal article" date="2013" name="PLoS ONE">
        <title>Assembly-driven community genomics of a hypersaline microbial ecosystem.</title>
        <authorList>
            <person name="Podell S."/>
            <person name="Ugalde J.A."/>
            <person name="Narasingarao P."/>
            <person name="Banfield J.F."/>
            <person name="Heidelberg K.B."/>
            <person name="Allen E.E."/>
        </authorList>
    </citation>
    <scope>NUCLEOTIDE SEQUENCE [LARGE SCALE GENOMIC DNA]</scope>
    <source>
        <strain evidence="3">J07HQW1</strain>
    </source>
</reference>
<accession>U1NA65</accession>
<proteinExistence type="predicted"/>
<evidence type="ECO:0000256" key="1">
    <source>
        <dbReference type="SAM" id="Phobius"/>
    </source>
</evidence>
<keyword evidence="1" id="KW-0812">Transmembrane</keyword>
<name>U1NA65_9EURY</name>
<protein>
    <submittedName>
        <fullName evidence="2">Uncharacterized protein</fullName>
    </submittedName>
</protein>
<dbReference type="EMBL" id="KE356560">
    <property type="protein sequence ID" value="ERG93468.1"/>
    <property type="molecule type" value="Genomic_DNA"/>
</dbReference>
<dbReference type="AlphaFoldDB" id="U1NA65"/>
<organism evidence="2 3">
    <name type="scientific">Haloquadratum walsbyi J07HQW1</name>
    <dbReference type="NCBI Taxonomy" id="1238424"/>
    <lineage>
        <taxon>Archaea</taxon>
        <taxon>Methanobacteriati</taxon>
        <taxon>Methanobacteriota</taxon>
        <taxon>Stenosarchaea group</taxon>
        <taxon>Halobacteria</taxon>
        <taxon>Halobacteriales</taxon>
        <taxon>Haloferacaceae</taxon>
        <taxon>Haloquadratum</taxon>
    </lineage>
</organism>
<evidence type="ECO:0000313" key="2">
    <source>
        <dbReference type="EMBL" id="ERG93468.1"/>
    </source>
</evidence>